<reference evidence="2" key="2">
    <citation type="submission" date="2022-05" db="EMBL/GenBank/DDBJ databases">
        <authorList>
            <person name="Kim J.-S."/>
            <person name="Lee K."/>
            <person name="Suh M."/>
            <person name="Eom M."/>
            <person name="Kim J.-S."/>
            <person name="Kim D.-S."/>
            <person name="Ko S.-H."/>
            <person name="Shin Y."/>
            <person name="Lee J.-S."/>
        </authorList>
    </citation>
    <scope>NUCLEOTIDE SEQUENCE</scope>
    <source>
        <strain evidence="2">N237</strain>
    </source>
</reference>
<dbReference type="RefSeq" id="WP_249771284.1">
    <property type="nucleotide sequence ID" value="NZ_CP097332.1"/>
</dbReference>
<evidence type="ECO:0000313" key="2">
    <source>
        <dbReference type="EMBL" id="UQX88107.1"/>
    </source>
</evidence>
<protein>
    <submittedName>
        <fullName evidence="2">Pvc16 family protein</fullName>
    </submittedName>
</protein>
<name>A0ABY4QY77_9ACTN</name>
<dbReference type="EMBL" id="CP097332">
    <property type="protein sequence ID" value="UQX88107.1"/>
    <property type="molecule type" value="Genomic_DNA"/>
</dbReference>
<accession>A0ABY4QY77</accession>
<feature type="domain" description="Pvc16 N-terminal" evidence="1">
    <location>
        <begin position="9"/>
        <end position="186"/>
    </location>
</feature>
<evidence type="ECO:0000259" key="1">
    <source>
        <dbReference type="Pfam" id="PF14065"/>
    </source>
</evidence>
<gene>
    <name evidence="2" type="ORF">M6D93_17700</name>
</gene>
<dbReference type="InterPro" id="IPR025351">
    <property type="entry name" value="Pvc16_N"/>
</dbReference>
<organism evidence="2 3">
    <name type="scientific">Jatrophihabitans telluris</name>
    <dbReference type="NCBI Taxonomy" id="2038343"/>
    <lineage>
        <taxon>Bacteria</taxon>
        <taxon>Bacillati</taxon>
        <taxon>Actinomycetota</taxon>
        <taxon>Actinomycetes</taxon>
        <taxon>Jatrophihabitantales</taxon>
        <taxon>Jatrophihabitantaceae</taxon>
        <taxon>Jatrophihabitans</taxon>
    </lineage>
</organism>
<dbReference type="Pfam" id="PF14065">
    <property type="entry name" value="Pvc16_N"/>
    <property type="match status" value="1"/>
</dbReference>
<sequence length="406" mass="42494">MSDARAIEAVTETLRNLIDVGVKDVEAGAVAIARPPDRVADTNFDLQVNLFLYQTLLDPTLRNEPPVDAGAGESGEPALPLVLRYLVTAISRDGDDLGAHRMLGGALSALHDHPVLSRADLAAAAPYSNVSQQIDRVRITWQSLEEKDIYSLWSVFQTPYRLSASFEARVVLIDSAQPGHTPLPVLRRGAQDQGPQARADTSSGLALIAAASPPNGKPAAVLGDAVTLLGANLGGNLAPNTPTVRLRHPMLSAPVDVTGAGIVAATDNAITFTVPDQPAAVPAGSWLVSVLPPAHAAPVASVPLLIGPQITSPLPVTIAAAPPRATVTLTCSPQVRRGQSVLLLLGDRAFAAEPVTVTTSTVSFRIDALAAGEYRMRLRVDGVDSPLVDLSSHPPVFDPAYLMTVT</sequence>
<proteinExistence type="predicted"/>
<evidence type="ECO:0000313" key="3">
    <source>
        <dbReference type="Proteomes" id="UP001056336"/>
    </source>
</evidence>
<reference evidence="2" key="1">
    <citation type="journal article" date="2018" name="Int. J. Syst. Evol. Microbiol.">
        <title>Jatrophihabitans telluris sp. nov., isolated from sediment soil of lava forest wetlands and the emended description of the genus Jatrophihabitans.</title>
        <authorList>
            <person name="Lee K.C."/>
            <person name="Suh M.K."/>
            <person name="Eom M.K."/>
            <person name="Kim K.K."/>
            <person name="Kim J.S."/>
            <person name="Kim D.S."/>
            <person name="Ko S.H."/>
            <person name="Shin Y.K."/>
            <person name="Lee J.S."/>
        </authorList>
    </citation>
    <scope>NUCLEOTIDE SEQUENCE</scope>
    <source>
        <strain evidence="2">N237</strain>
    </source>
</reference>
<keyword evidence="3" id="KW-1185">Reference proteome</keyword>
<dbReference type="Proteomes" id="UP001056336">
    <property type="component" value="Chromosome"/>
</dbReference>